<reference evidence="4" key="1">
    <citation type="submission" date="2016-10" db="EMBL/GenBank/DDBJ databases">
        <authorList>
            <person name="Varghese N."/>
            <person name="Submissions S."/>
        </authorList>
    </citation>
    <scope>NUCLEOTIDE SEQUENCE [LARGE SCALE GENOMIC DNA]</scope>
    <source>
        <strain evidence="4">DSM 23920</strain>
    </source>
</reference>
<dbReference type="AlphaFoldDB" id="A0A1H4ABW0"/>
<gene>
    <name evidence="3" type="ORF">SAMN05660909_01572</name>
</gene>
<evidence type="ECO:0000313" key="3">
    <source>
        <dbReference type="EMBL" id="SEA33022.1"/>
    </source>
</evidence>
<proteinExistence type="predicted"/>
<sequence>MKASILFTLFCLLACLAHGQTAPEGVSLRTTIFANKDKDAKAIVDRSKANTTADKQTVSPNRPMREVIFTNYKPGNATQQASVARKAAAASQPLSSDKPAEKKRDSVTTRIIIPDQGGAGPKTKN</sequence>
<dbReference type="STRING" id="408074.SAMN05660909_01572"/>
<accession>A0A1H4ABW0</accession>
<protein>
    <submittedName>
        <fullName evidence="3">Uncharacterized protein</fullName>
    </submittedName>
</protein>
<keyword evidence="2" id="KW-0732">Signal</keyword>
<feature type="compositionally biased region" description="Basic and acidic residues" evidence="1">
    <location>
        <begin position="98"/>
        <end position="107"/>
    </location>
</feature>
<evidence type="ECO:0000256" key="1">
    <source>
        <dbReference type="SAM" id="MobiDB-lite"/>
    </source>
</evidence>
<dbReference type="Proteomes" id="UP000199656">
    <property type="component" value="Unassembled WGS sequence"/>
</dbReference>
<dbReference type="EMBL" id="FNRL01000005">
    <property type="protein sequence ID" value="SEA33022.1"/>
    <property type="molecule type" value="Genomic_DNA"/>
</dbReference>
<feature type="region of interest" description="Disordered" evidence="1">
    <location>
        <begin position="79"/>
        <end position="125"/>
    </location>
</feature>
<feature type="chain" id="PRO_5011650649" evidence="2">
    <location>
        <begin position="20"/>
        <end position="125"/>
    </location>
</feature>
<feature type="compositionally biased region" description="Low complexity" evidence="1">
    <location>
        <begin position="79"/>
        <end position="92"/>
    </location>
</feature>
<dbReference type="OrthoDB" id="10000552at2"/>
<name>A0A1H4ABW0_9BACT</name>
<organism evidence="3 4">
    <name type="scientific">Chitinophaga terrae</name>
    <name type="common">ex Kim and Jung 2007</name>
    <dbReference type="NCBI Taxonomy" id="408074"/>
    <lineage>
        <taxon>Bacteria</taxon>
        <taxon>Pseudomonadati</taxon>
        <taxon>Bacteroidota</taxon>
        <taxon>Chitinophagia</taxon>
        <taxon>Chitinophagales</taxon>
        <taxon>Chitinophagaceae</taxon>
        <taxon>Chitinophaga</taxon>
    </lineage>
</organism>
<keyword evidence="4" id="KW-1185">Reference proteome</keyword>
<dbReference type="RefSeq" id="WP_089760332.1">
    <property type="nucleotide sequence ID" value="NZ_BKAT01000014.1"/>
</dbReference>
<evidence type="ECO:0000313" key="4">
    <source>
        <dbReference type="Proteomes" id="UP000199656"/>
    </source>
</evidence>
<feature type="signal peptide" evidence="2">
    <location>
        <begin position="1"/>
        <end position="19"/>
    </location>
</feature>
<evidence type="ECO:0000256" key="2">
    <source>
        <dbReference type="SAM" id="SignalP"/>
    </source>
</evidence>